<proteinExistence type="predicted"/>
<dbReference type="AlphaFoldDB" id="A0A0J7J6V3"/>
<comment type="caution">
    <text evidence="2">The sequence shown here is derived from an EMBL/GenBank/DDBJ whole genome shotgun (WGS) entry which is preliminary data.</text>
</comment>
<reference evidence="2 3" key="1">
    <citation type="submission" date="2015-06" db="EMBL/GenBank/DDBJ databases">
        <title>Marinobacter subterrani, a genetically tractable neutrophilic iron-oxidizing strain isolated from the Soudan Iron Mine.</title>
        <authorList>
            <person name="Bonis B.M."/>
            <person name="Gralnick J.A."/>
        </authorList>
    </citation>
    <scope>NUCLEOTIDE SEQUENCE [LARGE SCALE GENOMIC DNA]</scope>
    <source>
        <strain evidence="2 3">JG233</strain>
    </source>
</reference>
<evidence type="ECO:0000256" key="1">
    <source>
        <dbReference type="SAM" id="Phobius"/>
    </source>
</evidence>
<gene>
    <name evidence="2" type="ORF">Msub_20849</name>
</gene>
<keyword evidence="1" id="KW-1133">Transmembrane helix</keyword>
<dbReference type="EMBL" id="LFBU01000002">
    <property type="protein sequence ID" value="KMQ73636.1"/>
    <property type="molecule type" value="Genomic_DNA"/>
</dbReference>
<dbReference type="InterPro" id="IPR012902">
    <property type="entry name" value="N_methyl_site"/>
</dbReference>
<evidence type="ECO:0000313" key="3">
    <source>
        <dbReference type="Proteomes" id="UP000036102"/>
    </source>
</evidence>
<name>A0A0J7J6V3_9GAMM</name>
<keyword evidence="1" id="KW-0472">Membrane</keyword>
<dbReference type="OrthoDB" id="5296662at2"/>
<dbReference type="Pfam" id="PF07963">
    <property type="entry name" value="N_methyl"/>
    <property type="match status" value="1"/>
</dbReference>
<dbReference type="RefSeq" id="WP_048497864.1">
    <property type="nucleotide sequence ID" value="NZ_LFBU01000002.1"/>
</dbReference>
<dbReference type="GO" id="GO:0043683">
    <property type="term" value="P:type IV pilus assembly"/>
    <property type="evidence" value="ECO:0007669"/>
    <property type="project" value="InterPro"/>
</dbReference>
<protein>
    <submittedName>
        <fullName evidence="2">Prepilin-type N-terminal cleavage/methylation domain</fullName>
    </submittedName>
</protein>
<dbReference type="STRING" id="1658765.Msub_20849"/>
<feature type="transmembrane region" description="Helical" evidence="1">
    <location>
        <begin position="12"/>
        <end position="33"/>
    </location>
</feature>
<keyword evidence="1" id="KW-0812">Transmembrane</keyword>
<dbReference type="NCBIfam" id="TIGR02532">
    <property type="entry name" value="IV_pilin_GFxxxE"/>
    <property type="match status" value="1"/>
</dbReference>
<sequence>MRISSNQRGLSIIEVMVALALSLIITLGLTQIFTSNSQSFRVAEASARIQETGRLATSIVGREIRNSSYWGCLGSDGVRDGRLNSILNDTGFDVGALLRGLDAENNAGAGNSDVLYLGGVNGNSQIKVTFQPSQQAANLQVDDSDSFNLNDILIVTNCSAGDVFQVTNLNTNNEVVVHNSGNVSVGPGNSTQSLSTNYNDDPDGASVFRPRQQRFYLTDNANGVRELVTDGVGISGSGIGNFSTPVAILQDVMDFQFQFGVDSDQDGQVNAWEDPLGLTAAGRTQADNTIAIRLSVLIRSPEDRVTDGAQDYCYPGWLDCVANSALATTANANDTFLYRVYTTTITMRNRI</sequence>
<accession>A0A0J7J6V3</accession>
<dbReference type="PATRIC" id="fig|1658765.3.peg.4114"/>
<organism evidence="2 3">
    <name type="scientific">Marinobacter subterrani</name>
    <dbReference type="NCBI Taxonomy" id="1658765"/>
    <lineage>
        <taxon>Bacteria</taxon>
        <taxon>Pseudomonadati</taxon>
        <taxon>Pseudomonadota</taxon>
        <taxon>Gammaproteobacteria</taxon>
        <taxon>Pseudomonadales</taxon>
        <taxon>Marinobacteraceae</taxon>
        <taxon>Marinobacter</taxon>
    </lineage>
</organism>
<dbReference type="Pfam" id="PF16074">
    <property type="entry name" value="PilW"/>
    <property type="match status" value="1"/>
</dbReference>
<dbReference type="InterPro" id="IPR032092">
    <property type="entry name" value="PilW"/>
</dbReference>
<keyword evidence="3" id="KW-1185">Reference proteome</keyword>
<dbReference type="Proteomes" id="UP000036102">
    <property type="component" value="Unassembled WGS sequence"/>
</dbReference>
<evidence type="ECO:0000313" key="2">
    <source>
        <dbReference type="EMBL" id="KMQ73636.1"/>
    </source>
</evidence>